<dbReference type="RefSeq" id="WP_119603815.1">
    <property type="nucleotide sequence ID" value="NZ_QXUL01000021.1"/>
</dbReference>
<keyword evidence="2" id="KW-1185">Reference proteome</keyword>
<dbReference type="EMBL" id="QXUL01000021">
    <property type="protein sequence ID" value="RIN11396.1"/>
    <property type="molecule type" value="Genomic_DNA"/>
</dbReference>
<dbReference type="AlphaFoldDB" id="A0A418IPL8"/>
<sequence>MEIRLCDITNNKTDIRDYFLVEDGKILINGTHLYDVILDTDKATLHQQMEMFDSKDEMFRKAKAFDEIVNLLKTDYMQYADDNLEDIEIIINEYMERADDEH</sequence>
<protein>
    <submittedName>
        <fullName evidence="1">Uncharacterized protein</fullName>
    </submittedName>
</protein>
<dbReference type="Proteomes" id="UP000285567">
    <property type="component" value="Unassembled WGS sequence"/>
</dbReference>
<accession>A0A418IPL8</accession>
<name>A0A418IPL8_STAXY</name>
<organism evidence="1 2">
    <name type="scientific">Staphylococcus xylosus</name>
    <dbReference type="NCBI Taxonomy" id="1288"/>
    <lineage>
        <taxon>Bacteria</taxon>
        <taxon>Bacillati</taxon>
        <taxon>Bacillota</taxon>
        <taxon>Bacilli</taxon>
        <taxon>Bacillales</taxon>
        <taxon>Staphylococcaceae</taxon>
        <taxon>Staphylococcus</taxon>
    </lineage>
</organism>
<reference evidence="1 2" key="1">
    <citation type="journal article" date="2016" name="Front. Microbiol.">
        <title>Comprehensive Phylogenetic Analysis of Bovine Non-aureus Staphylococci Species Based on Whole-Genome Sequencing.</title>
        <authorList>
            <person name="Naushad S."/>
            <person name="Barkema H.W."/>
            <person name="Luby C."/>
            <person name="Condas L.A."/>
            <person name="Nobrega D.B."/>
            <person name="Carson D.A."/>
            <person name="De Buck J."/>
        </authorList>
    </citation>
    <scope>NUCLEOTIDE SEQUENCE [LARGE SCALE GENOMIC DNA]</scope>
    <source>
        <strain evidence="1 2">SNUC 102</strain>
    </source>
</reference>
<evidence type="ECO:0000313" key="1">
    <source>
        <dbReference type="EMBL" id="RIN11396.1"/>
    </source>
</evidence>
<gene>
    <name evidence="1" type="ORF">BU097_05420</name>
</gene>
<evidence type="ECO:0000313" key="2">
    <source>
        <dbReference type="Proteomes" id="UP000285567"/>
    </source>
</evidence>
<comment type="caution">
    <text evidence="1">The sequence shown here is derived from an EMBL/GenBank/DDBJ whole genome shotgun (WGS) entry which is preliminary data.</text>
</comment>
<proteinExistence type="predicted"/>